<dbReference type="Gene3D" id="3.10.100.10">
    <property type="entry name" value="Mannose-Binding Protein A, subunit A"/>
    <property type="match status" value="1"/>
</dbReference>
<evidence type="ECO:0000313" key="2">
    <source>
        <dbReference type="EMBL" id="EMY63436.1"/>
    </source>
</evidence>
<dbReference type="InterPro" id="IPR038081">
    <property type="entry name" value="CalX-like_sf"/>
</dbReference>
<evidence type="ECO:0000313" key="3">
    <source>
        <dbReference type="Proteomes" id="UP000012371"/>
    </source>
</evidence>
<keyword evidence="3" id="KW-1185">Reference proteome</keyword>
<dbReference type="RefSeq" id="WP_002971794.1">
    <property type="nucleotide sequence ID" value="NZ_AOGW02000002.1"/>
</dbReference>
<dbReference type="Pfam" id="PF07588">
    <property type="entry name" value="DUF1554"/>
    <property type="match status" value="1"/>
</dbReference>
<proteinExistence type="predicted"/>
<reference evidence="2" key="1">
    <citation type="submission" date="2013-03" db="EMBL/GenBank/DDBJ databases">
        <authorList>
            <person name="Harkins D.M."/>
            <person name="Durkin A.S."/>
            <person name="Brinkac L.M."/>
            <person name="Haft D.H."/>
            <person name="Selengut J.D."/>
            <person name="Sanka R."/>
            <person name="DePew J."/>
            <person name="Purushe J."/>
            <person name="Hartskeerl R.A."/>
            <person name="Ahmed A."/>
            <person name="van der Linden H."/>
            <person name="Goris M.G.A."/>
            <person name="Vinetz J.M."/>
            <person name="Sutton G.G."/>
            <person name="Nierman W.C."/>
            <person name="Fouts D.E."/>
        </authorList>
    </citation>
    <scope>NUCLEOTIDE SEQUENCE [LARGE SCALE GENOMIC DNA]</scope>
    <source>
        <strain evidence="2">LT 11-33</strain>
    </source>
</reference>
<name>N1W6Y8_9LEPT</name>
<dbReference type="STRING" id="1257025.LEP1GSC203_2699"/>
<dbReference type="SUPFAM" id="SSF141072">
    <property type="entry name" value="CalX-like"/>
    <property type="match status" value="1"/>
</dbReference>
<protein>
    <submittedName>
        <fullName evidence="2">PF07588 family protein</fullName>
    </submittedName>
</protein>
<organism evidence="2 3">
    <name type="scientific">Leptospira terpstrae serovar Hualin str. LT 11-33 = ATCC 700639</name>
    <dbReference type="NCBI Taxonomy" id="1257025"/>
    <lineage>
        <taxon>Bacteria</taxon>
        <taxon>Pseudomonadati</taxon>
        <taxon>Spirochaetota</taxon>
        <taxon>Spirochaetia</taxon>
        <taxon>Leptospirales</taxon>
        <taxon>Leptospiraceae</taxon>
        <taxon>Leptospira</taxon>
    </lineage>
</organism>
<dbReference type="Proteomes" id="UP000012371">
    <property type="component" value="Unassembled WGS sequence"/>
</dbReference>
<sequence>MIRYSFIPFLVLVLYCSDKSFNNACDIKSESYMNSVILFNLLGEGKNNCTTGMIEFFPTVVALSSKKGVVSEGGGSLLLGSTTPFSVSLKEKPESQVEIQLVVSNPTYAQVSPTTLSFNANNWSVSQDIQITGVNDSLLNGTREFRVILIPTSADTKLDLNPAEIQMQILDNEKKMFFSSNSYQGGAFGGVSGADVICATNPNCPLGSLCKAVIINGTSRIASVTANLGDGQVDWVLNPNTHYYRTDGVTLISNTNSTALLQIPFSNVIDSNVTGSWIGSASGWVYGPNHCQNWSDNTNFYTGNSFRTLNTDITFFGGNFSCNVPYYLLCTEN</sequence>
<dbReference type="InterPro" id="IPR011448">
    <property type="entry name" value="DUF1554"/>
</dbReference>
<dbReference type="InterPro" id="IPR016186">
    <property type="entry name" value="C-type_lectin-like/link_sf"/>
</dbReference>
<dbReference type="SUPFAM" id="SSF56436">
    <property type="entry name" value="C-type lectin-like"/>
    <property type="match status" value="1"/>
</dbReference>
<accession>N1W6Y8</accession>
<comment type="caution">
    <text evidence="2">The sequence shown here is derived from an EMBL/GenBank/DDBJ whole genome shotgun (WGS) entry which is preliminary data.</text>
</comment>
<evidence type="ECO:0000259" key="1">
    <source>
        <dbReference type="Pfam" id="PF07588"/>
    </source>
</evidence>
<feature type="domain" description="DUF1554" evidence="1">
    <location>
        <begin position="184"/>
        <end position="305"/>
    </location>
</feature>
<dbReference type="AlphaFoldDB" id="N1W6Y8"/>
<dbReference type="InterPro" id="IPR016187">
    <property type="entry name" value="CTDL_fold"/>
</dbReference>
<dbReference type="EMBL" id="AOGW02000002">
    <property type="protein sequence ID" value="EMY63436.1"/>
    <property type="molecule type" value="Genomic_DNA"/>
</dbReference>
<dbReference type="OrthoDB" id="345734at2"/>
<gene>
    <name evidence="2" type="ORF">LEP1GSC203_2699</name>
</gene>